<proteinExistence type="inferred from homology"/>
<dbReference type="eggNOG" id="ENOG502QSF0">
    <property type="taxonomic scope" value="Eukaryota"/>
</dbReference>
<evidence type="ECO:0000256" key="4">
    <source>
        <dbReference type="PROSITE-ProRule" id="PRU01240"/>
    </source>
</evidence>
<reference evidence="7" key="1">
    <citation type="submission" date="2013-01" db="EMBL/GenBank/DDBJ databases">
        <title>Draft Genome Sequence of a Mulberry Tree, Morus notabilis C.K. Schneid.</title>
        <authorList>
            <person name="He N."/>
            <person name="Zhao S."/>
        </authorList>
    </citation>
    <scope>NUCLEOTIDE SEQUENCE</scope>
</reference>
<accession>W9QCE5</accession>
<name>W9QCE5_9ROSA</name>
<comment type="caution">
    <text evidence="4">Lacks conserved residue(s) required for the propagation of feature annotation.</text>
</comment>
<evidence type="ECO:0000259" key="5">
    <source>
        <dbReference type="Pfam" id="PF00082"/>
    </source>
</evidence>
<protein>
    <submittedName>
        <fullName evidence="6">Subtilisin-like protease SDD1</fullName>
    </submittedName>
</protein>
<gene>
    <name evidence="6" type="ORF">L484_010452</name>
</gene>
<evidence type="ECO:0000256" key="1">
    <source>
        <dbReference type="ARBA" id="ARBA00004613"/>
    </source>
</evidence>
<dbReference type="GO" id="GO:0004252">
    <property type="term" value="F:serine-type endopeptidase activity"/>
    <property type="evidence" value="ECO:0007669"/>
    <property type="project" value="InterPro"/>
</dbReference>
<dbReference type="AlphaFoldDB" id="W9QCE5"/>
<keyword evidence="7" id="KW-1185">Reference proteome</keyword>
<dbReference type="GO" id="GO:0006508">
    <property type="term" value="P:proteolysis"/>
    <property type="evidence" value="ECO:0007669"/>
    <property type="project" value="UniProtKB-KW"/>
</dbReference>
<dbReference type="InterPro" id="IPR036852">
    <property type="entry name" value="Peptidase_S8/S53_dom_sf"/>
</dbReference>
<dbReference type="EMBL" id="KE343370">
    <property type="protein sequence ID" value="EXB26135.1"/>
    <property type="molecule type" value="Genomic_DNA"/>
</dbReference>
<dbReference type="STRING" id="981085.W9QCE5"/>
<dbReference type="PANTHER" id="PTHR10795">
    <property type="entry name" value="PROPROTEIN CONVERTASE SUBTILISIN/KEXIN"/>
    <property type="match status" value="1"/>
</dbReference>
<organism evidence="6 7">
    <name type="scientific">Morus notabilis</name>
    <dbReference type="NCBI Taxonomy" id="981085"/>
    <lineage>
        <taxon>Eukaryota</taxon>
        <taxon>Viridiplantae</taxon>
        <taxon>Streptophyta</taxon>
        <taxon>Embryophyta</taxon>
        <taxon>Tracheophyta</taxon>
        <taxon>Spermatophyta</taxon>
        <taxon>Magnoliopsida</taxon>
        <taxon>eudicotyledons</taxon>
        <taxon>Gunneridae</taxon>
        <taxon>Pentapetalae</taxon>
        <taxon>rosids</taxon>
        <taxon>fabids</taxon>
        <taxon>Rosales</taxon>
        <taxon>Moraceae</taxon>
        <taxon>Moreae</taxon>
        <taxon>Morus</taxon>
    </lineage>
</organism>
<dbReference type="InterPro" id="IPR000209">
    <property type="entry name" value="Peptidase_S8/S53_dom"/>
</dbReference>
<dbReference type="Gene3D" id="3.40.50.200">
    <property type="entry name" value="Peptidase S8/S53 domain"/>
    <property type="match status" value="1"/>
</dbReference>
<dbReference type="Proteomes" id="UP000030645">
    <property type="component" value="Unassembled WGS sequence"/>
</dbReference>
<dbReference type="PROSITE" id="PS51892">
    <property type="entry name" value="SUBTILASE"/>
    <property type="match status" value="1"/>
</dbReference>
<keyword evidence="3" id="KW-0732">Signal</keyword>
<keyword evidence="6" id="KW-0645">Protease</keyword>
<dbReference type="InterPro" id="IPR045051">
    <property type="entry name" value="SBT"/>
</dbReference>
<evidence type="ECO:0000256" key="2">
    <source>
        <dbReference type="ARBA" id="ARBA00011073"/>
    </source>
</evidence>
<feature type="domain" description="Peptidase S8/S53" evidence="5">
    <location>
        <begin position="52"/>
        <end position="134"/>
    </location>
</feature>
<evidence type="ECO:0000313" key="6">
    <source>
        <dbReference type="EMBL" id="EXB26135.1"/>
    </source>
</evidence>
<dbReference type="GO" id="GO:0005576">
    <property type="term" value="C:extracellular region"/>
    <property type="evidence" value="ECO:0007669"/>
    <property type="project" value="UniProtKB-SubCell"/>
</dbReference>
<keyword evidence="6" id="KW-0378">Hydrolase</keyword>
<comment type="subcellular location">
    <subcellularLocation>
        <location evidence="1">Secreted</location>
    </subcellularLocation>
</comment>
<sequence>MPPIPKRWKGICGKGQQFNSTNCNKKIIGARWFVKGFLESHQLNKSGVKDYLSARDIDGHGTHTASTAAGNFVKNANYKGLAAGVARGGAPRAHLAIYKALWEESGRGATSDILKAIDKAVDDGVDIISASLGSTVPLLPLDKDLTAYAALLATAKNLLGPFGPSDVLGLLLDCGRWPILLKWARRQSWVRGHITPPILKKHLVLKVKCRVSHTK</sequence>
<comment type="similarity">
    <text evidence="2 4">Belongs to the peptidase S8 family.</text>
</comment>
<evidence type="ECO:0000313" key="7">
    <source>
        <dbReference type="Proteomes" id="UP000030645"/>
    </source>
</evidence>
<dbReference type="Pfam" id="PF00082">
    <property type="entry name" value="Peptidase_S8"/>
    <property type="match status" value="1"/>
</dbReference>
<evidence type="ECO:0000256" key="3">
    <source>
        <dbReference type="ARBA" id="ARBA00022729"/>
    </source>
</evidence>
<dbReference type="SUPFAM" id="SSF52743">
    <property type="entry name" value="Subtilisin-like"/>
    <property type="match status" value="1"/>
</dbReference>